<feature type="region of interest" description="Disordered" evidence="1">
    <location>
        <begin position="323"/>
        <end position="346"/>
    </location>
</feature>
<evidence type="ECO:0000259" key="2">
    <source>
        <dbReference type="PROSITE" id="PS50020"/>
    </source>
</evidence>
<dbReference type="Gene3D" id="2.20.70.10">
    <property type="match status" value="1"/>
</dbReference>
<organism evidence="3 4">
    <name type="scientific">Euplotes crassus</name>
    <dbReference type="NCBI Taxonomy" id="5936"/>
    <lineage>
        <taxon>Eukaryota</taxon>
        <taxon>Sar</taxon>
        <taxon>Alveolata</taxon>
        <taxon>Ciliophora</taxon>
        <taxon>Intramacronucleata</taxon>
        <taxon>Spirotrichea</taxon>
        <taxon>Hypotrichia</taxon>
        <taxon>Euplotida</taxon>
        <taxon>Euplotidae</taxon>
        <taxon>Moneuplotes</taxon>
    </lineage>
</organism>
<evidence type="ECO:0000313" key="3">
    <source>
        <dbReference type="EMBL" id="CAI2374182.1"/>
    </source>
</evidence>
<proteinExistence type="predicted"/>
<comment type="caution">
    <text evidence="3">The sequence shown here is derived from an EMBL/GenBank/DDBJ whole genome shotgun (WGS) entry which is preliminary data.</text>
</comment>
<evidence type="ECO:0000256" key="1">
    <source>
        <dbReference type="SAM" id="MobiDB-lite"/>
    </source>
</evidence>
<protein>
    <recommendedName>
        <fullName evidence="2">WW domain-containing protein</fullName>
    </recommendedName>
</protein>
<dbReference type="InterPro" id="IPR036020">
    <property type="entry name" value="WW_dom_sf"/>
</dbReference>
<reference evidence="3" key="1">
    <citation type="submission" date="2023-07" db="EMBL/GenBank/DDBJ databases">
        <authorList>
            <consortium name="AG Swart"/>
            <person name="Singh M."/>
            <person name="Singh A."/>
            <person name="Seah K."/>
            <person name="Emmerich C."/>
        </authorList>
    </citation>
    <scope>NUCLEOTIDE SEQUENCE</scope>
    <source>
        <strain evidence="3">DP1</strain>
    </source>
</reference>
<dbReference type="AlphaFoldDB" id="A0AAD2CYS1"/>
<feature type="compositionally biased region" description="Basic residues" evidence="1">
    <location>
        <begin position="327"/>
        <end position="339"/>
    </location>
</feature>
<feature type="domain" description="WW" evidence="2">
    <location>
        <begin position="146"/>
        <end position="174"/>
    </location>
</feature>
<keyword evidence="4" id="KW-1185">Reference proteome</keyword>
<name>A0AAD2CYS1_EUPCR</name>
<gene>
    <name evidence="3" type="ORF">ECRASSUSDP1_LOCUS15534</name>
</gene>
<dbReference type="InterPro" id="IPR001202">
    <property type="entry name" value="WW_dom"/>
</dbReference>
<feature type="compositionally biased region" description="Basic and acidic residues" evidence="1">
    <location>
        <begin position="232"/>
        <end position="242"/>
    </location>
</feature>
<dbReference type="PROSITE" id="PS50020">
    <property type="entry name" value="WW_DOMAIN_2"/>
    <property type="match status" value="1"/>
</dbReference>
<feature type="region of interest" description="Disordered" evidence="1">
    <location>
        <begin position="201"/>
        <end position="284"/>
    </location>
</feature>
<accession>A0AAD2CYS1</accession>
<dbReference type="EMBL" id="CAMPGE010015569">
    <property type="protein sequence ID" value="CAI2374182.1"/>
    <property type="molecule type" value="Genomic_DNA"/>
</dbReference>
<evidence type="ECO:0000313" key="4">
    <source>
        <dbReference type="Proteomes" id="UP001295684"/>
    </source>
</evidence>
<dbReference type="Proteomes" id="UP001295684">
    <property type="component" value="Unassembled WGS sequence"/>
</dbReference>
<sequence>MSTNYGGFKGIATDSWKKRDEKKMHTCPICRIEIPNHPASISIHEKSEAHIQMRNEILDNGGKRPKNSQIEAYQKMQNYDDELYKIEQAAAESFLSNDNKFGGSKIGDQLRSFVGTRNTVDNLGYNKPQDDDNNFSVAQLQNEPVWSSHMDAKTGKMYYFNRKTNKSEFKKPKDFDGVDIKKSTDNEYTRTFQTFEATPLDEEPRAGPVGVGKAGQWEEVSPEDNFFTQNAVKEEDKEEKPSNKIPEGEICGVLSLDPSKYPDGKTGKKRDEKAEAKSKEDDTMINEKDKLTLLRSKVERGRIDEQYRQASYKGRGELTKALGRVSTKFKKRKKKNKKKQALDDKE</sequence>
<dbReference type="SUPFAM" id="SSF51045">
    <property type="entry name" value="WW domain"/>
    <property type="match status" value="1"/>
</dbReference>
<feature type="compositionally biased region" description="Basic and acidic residues" evidence="1">
    <location>
        <begin position="260"/>
        <end position="284"/>
    </location>
</feature>